<dbReference type="KEGG" id="rsa:RSal33209_2980"/>
<dbReference type="EMBL" id="CP000910">
    <property type="protein sequence ID" value="ABY24702.1"/>
    <property type="molecule type" value="Genomic_DNA"/>
</dbReference>
<evidence type="ECO:0000313" key="2">
    <source>
        <dbReference type="EMBL" id="ABY24702.1"/>
    </source>
</evidence>
<evidence type="ECO:0000313" key="3">
    <source>
        <dbReference type="Proteomes" id="UP000002007"/>
    </source>
</evidence>
<dbReference type="InterPro" id="IPR023833">
    <property type="entry name" value="Signal_pept_SipW-depend-type"/>
</dbReference>
<evidence type="ECO:0008006" key="4">
    <source>
        <dbReference type="Google" id="ProtNLM"/>
    </source>
</evidence>
<dbReference type="NCBIfam" id="TIGR04088">
    <property type="entry name" value="cognate_SipW"/>
    <property type="match status" value="1"/>
</dbReference>
<reference evidence="3" key="1">
    <citation type="journal article" date="2008" name="J. Bacteriol.">
        <title>Genome sequence of the fish pathogen Renibacterium salmoninarum suggests reductive evolution away from an environmental Arthrobacter ancestor.</title>
        <authorList>
            <person name="Wiens G.D."/>
            <person name="Rockey D.D."/>
            <person name="Wu Z."/>
            <person name="Chang J."/>
            <person name="Levy R."/>
            <person name="Crane S."/>
            <person name="Chen D.S."/>
            <person name="Capri G.R."/>
            <person name="Burnett J.R."/>
            <person name="Sudheesh P.S."/>
            <person name="Schipma M.J."/>
            <person name="Burd H."/>
            <person name="Bhattacharyya A."/>
            <person name="Rhodes L.D."/>
            <person name="Kaul R."/>
            <person name="Strom M.S."/>
        </authorList>
    </citation>
    <scope>NUCLEOTIDE SEQUENCE [LARGE SCALE GENOMIC DNA]</scope>
    <source>
        <strain evidence="3">ATCC 33209 / DSM 20767 / JCM 11484 / NBRC 15589 / NCIMB 2235</strain>
    </source>
</reference>
<feature type="chain" id="PRO_5039353454" description="SipW-cognate class signal peptide" evidence="1">
    <location>
        <begin position="26"/>
        <end position="189"/>
    </location>
</feature>
<sequence length="189" mass="19333">MRLKLGLALAAAVSAFLLVGATGTAALWRDQATVNPGTISTGSLILLNGDQTSQVKNYQLSDFSAAAISPGASKQAPLVVKNAGNTPFLLNLKGITATSGSPSLLQSFVISIAQVNLVGDCPLGSATTNGLTLYQGSQQANAVFTSQPRLAAGASLVLCLRGVLGTDAAQSTDQTGFQLFFGFRADQSR</sequence>
<dbReference type="Proteomes" id="UP000002007">
    <property type="component" value="Chromosome"/>
</dbReference>
<feature type="signal peptide" evidence="1">
    <location>
        <begin position="1"/>
        <end position="25"/>
    </location>
</feature>
<accession>A9WU31</accession>
<dbReference type="HOGENOM" id="CLU_123333_0_0_11"/>
<dbReference type="RefSeq" id="WP_012246347.1">
    <property type="nucleotide sequence ID" value="NC_010168.1"/>
</dbReference>
<proteinExistence type="predicted"/>
<protein>
    <recommendedName>
        <fullName evidence="4">SipW-cognate class signal peptide</fullName>
    </recommendedName>
</protein>
<evidence type="ECO:0000256" key="1">
    <source>
        <dbReference type="SAM" id="SignalP"/>
    </source>
</evidence>
<dbReference type="AlphaFoldDB" id="A9WU31"/>
<keyword evidence="1" id="KW-0732">Signal</keyword>
<dbReference type="STRING" id="288705.RSal33209_2980"/>
<name>A9WU31_RENSM</name>
<organism evidence="2 3">
    <name type="scientific">Renibacterium salmoninarum (strain ATCC 33209 / DSM 20767 / JCM 11484 / NBRC 15589 / NCIMB 2235)</name>
    <dbReference type="NCBI Taxonomy" id="288705"/>
    <lineage>
        <taxon>Bacteria</taxon>
        <taxon>Bacillati</taxon>
        <taxon>Actinomycetota</taxon>
        <taxon>Actinomycetes</taxon>
        <taxon>Micrococcales</taxon>
        <taxon>Micrococcaceae</taxon>
        <taxon>Renibacterium</taxon>
    </lineage>
</organism>
<gene>
    <name evidence="2" type="ordered locus">RSal33209_2980</name>
</gene>
<dbReference type="eggNOG" id="ENOG5033M7E">
    <property type="taxonomic scope" value="Bacteria"/>
</dbReference>
<keyword evidence="3" id="KW-1185">Reference proteome</keyword>